<dbReference type="AlphaFoldDB" id="A0AAV5A3K3"/>
<keyword evidence="2" id="KW-1185">Reference proteome</keyword>
<dbReference type="InterPro" id="IPR042859">
    <property type="entry name" value="NOL11"/>
</dbReference>
<reference evidence="1" key="1">
    <citation type="submission" date="2021-10" db="EMBL/GenBank/DDBJ databases">
        <title>De novo Genome Assembly of Clathrus columnatus (Basidiomycota, Fungi) Using Illumina and Nanopore Sequence Data.</title>
        <authorList>
            <person name="Ogiso-Tanaka E."/>
            <person name="Itagaki H."/>
            <person name="Hosoya T."/>
            <person name="Hosaka K."/>
        </authorList>
    </citation>
    <scope>NUCLEOTIDE SEQUENCE</scope>
    <source>
        <strain evidence="1">MO-923</strain>
    </source>
</reference>
<protein>
    <submittedName>
        <fullName evidence="1">Uncharacterized protein</fullName>
    </submittedName>
</protein>
<sequence>MLDQLLETASTDAEFKVADQKSQLNHEEDCLASRCTHQRVESKIQLLKSLYIDHMKNPELELANVIYHFISFQNNYTLLMSKIKSSWLSRHNLNVLHSQRTLLSELGHSKMSILGEPYLLSSYTPPLRSIFKKHAVHEVTCNEYDQKCLATVSVQGDGVHVLEISAMRPIISHTLGPDIRFTCPSILQVHESGKSSIYAITERPDTNSEGSKYDLLKWTDSLSNNSMHLHEQKSSLNVCYITVLTARGTWRIFRLDERGHLMKEASSTLNLNMPRSRGFTLTSITSSFVLIACVEGSSNLHLALWDIRYSVVLATQQFALPSNLITGLKTAPQINLVVATQTEVLVLVSPPTDSEALSSSRSAIFVFPVNIPASSSIALAMGKALDAPVWLLNTKGPPIREEGRRQDLLNRIHDAINNGSPHEADSMFFTWVEEEIERDKAKEKAVADRPNNPAQAAVNKITRRPAIPKLNYRFVAILLDTVLQPSKTSDVPYSSKIPLYLVQRKAVSDNMISSGFISVLRRRDDWKSIHAALQNMGDIPEEQVINLLIEVLENHKRFLRTTNEDMMEVEPKKSTSIPSLASFLPIVLQYQMSSTAACYALKMSLTDADDILLILKELGQILEQSCGQDLIDSTVDSLPSSQTALSFMQLILDAHFLTLLQHPPALSLLRQISDHLQANILGIEDLNRLRGPLNSVLQAQGSASRHFGQKGDKKDRRKNTFNTIVGLYQVEELIL</sequence>
<proteinExistence type="predicted"/>
<organism evidence="1 2">
    <name type="scientific">Clathrus columnatus</name>
    <dbReference type="NCBI Taxonomy" id="1419009"/>
    <lineage>
        <taxon>Eukaryota</taxon>
        <taxon>Fungi</taxon>
        <taxon>Dikarya</taxon>
        <taxon>Basidiomycota</taxon>
        <taxon>Agaricomycotina</taxon>
        <taxon>Agaricomycetes</taxon>
        <taxon>Phallomycetidae</taxon>
        <taxon>Phallales</taxon>
        <taxon>Clathraceae</taxon>
        <taxon>Clathrus</taxon>
    </lineage>
</organism>
<dbReference type="GO" id="GO:0005730">
    <property type="term" value="C:nucleolus"/>
    <property type="evidence" value="ECO:0007669"/>
    <property type="project" value="TreeGrafter"/>
</dbReference>
<dbReference type="GO" id="GO:0030490">
    <property type="term" value="P:maturation of SSU-rRNA"/>
    <property type="evidence" value="ECO:0007669"/>
    <property type="project" value="InterPro"/>
</dbReference>
<dbReference type="EMBL" id="BPWL01000002">
    <property type="protein sequence ID" value="GJJ07329.1"/>
    <property type="molecule type" value="Genomic_DNA"/>
</dbReference>
<dbReference type="Proteomes" id="UP001050691">
    <property type="component" value="Unassembled WGS sequence"/>
</dbReference>
<gene>
    <name evidence="1" type="ORF">Clacol_001530</name>
</gene>
<dbReference type="PANTHER" id="PTHR15633">
    <property type="entry name" value="NUCLEOLAR PROTEIN 11"/>
    <property type="match status" value="1"/>
</dbReference>
<accession>A0AAV5A3K3</accession>
<name>A0AAV5A3K3_9AGAM</name>
<dbReference type="PANTHER" id="PTHR15633:SF2">
    <property type="entry name" value="NUCLEOLAR PROTEIN 11"/>
    <property type="match status" value="1"/>
</dbReference>
<comment type="caution">
    <text evidence="1">The sequence shown here is derived from an EMBL/GenBank/DDBJ whole genome shotgun (WGS) entry which is preliminary data.</text>
</comment>
<dbReference type="GO" id="GO:0003723">
    <property type="term" value="F:RNA binding"/>
    <property type="evidence" value="ECO:0007669"/>
    <property type="project" value="TreeGrafter"/>
</dbReference>
<evidence type="ECO:0000313" key="2">
    <source>
        <dbReference type="Proteomes" id="UP001050691"/>
    </source>
</evidence>
<evidence type="ECO:0000313" key="1">
    <source>
        <dbReference type="EMBL" id="GJJ07329.1"/>
    </source>
</evidence>